<reference evidence="1 2" key="1">
    <citation type="submission" date="2015-10" db="EMBL/GenBank/DDBJ databases">
        <title>Draft genomes sequences of Candida glabrata isolates 1A, 1B, 2A, 2B, 3A and 3B.</title>
        <authorList>
            <person name="Haavelsrud O.E."/>
            <person name="Gaustad P."/>
        </authorList>
    </citation>
    <scope>NUCLEOTIDE SEQUENCE [LARGE SCALE GENOMIC DNA]</scope>
    <source>
        <strain evidence="1">910700640</strain>
    </source>
</reference>
<dbReference type="PhylomeDB" id="A0A0W0E408"/>
<comment type="caution">
    <text evidence="1">The sequence shown here is derived from an EMBL/GenBank/DDBJ whole genome shotgun (WGS) entry which is preliminary data.</text>
</comment>
<organism evidence="1 2">
    <name type="scientific">Candida glabrata</name>
    <name type="common">Yeast</name>
    <name type="synonym">Torulopsis glabrata</name>
    <dbReference type="NCBI Taxonomy" id="5478"/>
    <lineage>
        <taxon>Eukaryota</taxon>
        <taxon>Fungi</taxon>
        <taxon>Dikarya</taxon>
        <taxon>Ascomycota</taxon>
        <taxon>Saccharomycotina</taxon>
        <taxon>Saccharomycetes</taxon>
        <taxon>Saccharomycetales</taxon>
        <taxon>Saccharomycetaceae</taxon>
        <taxon>Nakaseomyces</taxon>
    </lineage>
</organism>
<evidence type="ECO:0000313" key="1">
    <source>
        <dbReference type="EMBL" id="KTB00274.1"/>
    </source>
</evidence>
<dbReference type="VEuPathDB" id="FungiDB:CAGL0F06765g"/>
<evidence type="ECO:0000313" key="2">
    <source>
        <dbReference type="Proteomes" id="UP000054886"/>
    </source>
</evidence>
<gene>
    <name evidence="1" type="ORF">AO440_001383</name>
</gene>
<accession>A0A0W0E408</accession>
<dbReference type="AlphaFoldDB" id="A0A0W0E408"/>
<dbReference type="VEuPathDB" id="FungiDB:GWK60_F06347"/>
<dbReference type="Proteomes" id="UP000054886">
    <property type="component" value="Unassembled WGS sequence"/>
</dbReference>
<dbReference type="EMBL" id="LLZZ01000140">
    <property type="protein sequence ID" value="KTB00274.1"/>
    <property type="molecule type" value="Genomic_DNA"/>
</dbReference>
<protein>
    <submittedName>
        <fullName evidence="1">Inner membrane assembly complex subunit 22</fullName>
    </submittedName>
</protein>
<sequence length="222" mass="25160">MLRTTLRTIVRNTSYGGITSRCASSVAAPAAKKSRFDKSVVKPLLVLVVFGSVLTNVMEERRKYSDMERRYQLKINKLEELIERANVGEKNLDIAAELKIIDALFKVSQNQRYTGIIGNTKHHNGPSTPLKSKQDNEESLEDIWQELVSSLEEDELKLKREQELNKAKLSNELVTDKQLLKEQKKKEELEKNLVPSHATHTIVSTPGEVSEAAKDTSLKRFV</sequence>
<proteinExistence type="predicted"/>
<name>A0A0W0E408_CANGB</name>
<dbReference type="VEuPathDB" id="FungiDB:B1J91_F06765g"/>
<dbReference type="VEuPathDB" id="FungiDB:GVI51_F06369"/>
<dbReference type="VEuPathDB" id="FungiDB:GW608_F06347"/>
<dbReference type="OMA" id="HMMMNQP"/>